<dbReference type="Proteomes" id="UP000195447">
    <property type="component" value="Unassembled WGS sequence"/>
</dbReference>
<name>A0A1Y4LWL8_9FIRM</name>
<gene>
    <name evidence="1" type="ORF">B5F14_04530</name>
</gene>
<protein>
    <submittedName>
        <fullName evidence="1">Uncharacterized protein</fullName>
    </submittedName>
</protein>
<dbReference type="Gene3D" id="3.40.50.1820">
    <property type="entry name" value="alpha/beta hydrolase"/>
    <property type="match status" value="1"/>
</dbReference>
<dbReference type="InterPro" id="IPR014940">
    <property type="entry name" value="BAAT_C"/>
</dbReference>
<dbReference type="AlphaFoldDB" id="A0A1Y4LWL8"/>
<proteinExistence type="predicted"/>
<evidence type="ECO:0000313" key="1">
    <source>
        <dbReference type="EMBL" id="OUP61014.1"/>
    </source>
</evidence>
<dbReference type="InterPro" id="IPR029058">
    <property type="entry name" value="AB_hydrolase_fold"/>
</dbReference>
<evidence type="ECO:0000313" key="2">
    <source>
        <dbReference type="Proteomes" id="UP000195447"/>
    </source>
</evidence>
<reference evidence="2" key="1">
    <citation type="submission" date="2017-04" db="EMBL/GenBank/DDBJ databases">
        <title>Function of individual gut microbiota members based on whole genome sequencing of pure cultures obtained from chicken caecum.</title>
        <authorList>
            <person name="Medvecky M."/>
            <person name="Cejkova D."/>
            <person name="Polansky O."/>
            <person name="Karasova D."/>
            <person name="Kubasova T."/>
            <person name="Cizek A."/>
            <person name="Rychlik I."/>
        </authorList>
    </citation>
    <scope>NUCLEOTIDE SEQUENCE [LARGE SCALE GENOMIC DNA]</scope>
    <source>
        <strain evidence="2">An178</strain>
    </source>
</reference>
<dbReference type="InterPro" id="IPR050261">
    <property type="entry name" value="FrsA_esterase"/>
</dbReference>
<dbReference type="PANTHER" id="PTHR22946">
    <property type="entry name" value="DIENELACTONE HYDROLASE DOMAIN-CONTAINING PROTEIN-RELATED"/>
    <property type="match status" value="1"/>
</dbReference>
<comment type="caution">
    <text evidence="1">The sequence shown here is derived from an EMBL/GenBank/DDBJ whole genome shotgun (WGS) entry which is preliminary data.</text>
</comment>
<organism evidence="1 2">
    <name type="scientific">Faecalitalea cylindroides</name>
    <dbReference type="NCBI Taxonomy" id="39483"/>
    <lineage>
        <taxon>Bacteria</taxon>
        <taxon>Bacillati</taxon>
        <taxon>Bacillota</taxon>
        <taxon>Erysipelotrichia</taxon>
        <taxon>Erysipelotrichales</taxon>
        <taxon>Erysipelotrichaceae</taxon>
        <taxon>Faecalitalea</taxon>
    </lineage>
</organism>
<sequence length="258" mass="28882">MIEERLFVPCKDHDIPMVLCVPQAEGSYPCMLLLHGFLSYKEGDGYLLAKCAQALAKAGIASARIDFCSMGENRSSRIHYGTKIMLEETKTIYQFLQKDKRFISDRIGLLGHSFGGRIALLSTGLNPKCIVTLNGALKIQDQEGFKFSKEYVEDIQKNGHTIVKTSDGRYELVFETFLNELDVDLGPAFEYEGNTLVCVGDKDVTVEASLSYQIIDMLKKATLIEIHEADHTFLAKTGNYAKVNELLEQVVAWLNLNL</sequence>
<dbReference type="RefSeq" id="WP_087158489.1">
    <property type="nucleotide sequence ID" value="NZ_JAQDCF010000003.1"/>
</dbReference>
<dbReference type="SUPFAM" id="SSF53474">
    <property type="entry name" value="alpha/beta-Hydrolases"/>
    <property type="match status" value="1"/>
</dbReference>
<accession>A0A1Y4LWL8</accession>
<dbReference type="GeneID" id="79876116"/>
<dbReference type="EMBL" id="NFKM01000007">
    <property type="protein sequence ID" value="OUP61014.1"/>
    <property type="molecule type" value="Genomic_DNA"/>
</dbReference>
<keyword evidence="2" id="KW-1185">Reference proteome</keyword>
<dbReference type="Pfam" id="PF08840">
    <property type="entry name" value="BAAT_C"/>
    <property type="match status" value="1"/>
</dbReference>